<organism evidence="1 2">
    <name type="scientific">Clostridium beijerinckii</name>
    <name type="common">Clostridium MP</name>
    <dbReference type="NCBI Taxonomy" id="1520"/>
    <lineage>
        <taxon>Bacteria</taxon>
        <taxon>Bacillati</taxon>
        <taxon>Bacillota</taxon>
        <taxon>Clostridia</taxon>
        <taxon>Eubacteriales</taxon>
        <taxon>Clostridiaceae</taxon>
        <taxon>Clostridium</taxon>
    </lineage>
</organism>
<name>A0AAW3W8Y8_CLOBE</name>
<comment type="caution">
    <text evidence="1">The sequence shown here is derived from an EMBL/GenBank/DDBJ whole genome shotgun (WGS) entry which is preliminary data.</text>
</comment>
<evidence type="ECO:0000313" key="2">
    <source>
        <dbReference type="Proteomes" id="UP001194098"/>
    </source>
</evidence>
<dbReference type="Proteomes" id="UP001194098">
    <property type="component" value="Unassembled WGS sequence"/>
</dbReference>
<accession>A0AAW3W8Y8</accession>
<reference evidence="1" key="1">
    <citation type="submission" date="2020-04" db="EMBL/GenBank/DDBJ databases">
        <authorList>
            <person name="Brown S."/>
        </authorList>
    </citation>
    <scope>NUCLEOTIDE SEQUENCE</scope>
    <source>
        <strain evidence="1">DJ015</strain>
    </source>
</reference>
<gene>
    <name evidence="1" type="ORF">HGI39_11675</name>
</gene>
<protein>
    <submittedName>
        <fullName evidence="1">Uncharacterized protein</fullName>
    </submittedName>
</protein>
<dbReference type="EMBL" id="JABAGV010000026">
    <property type="protein sequence ID" value="MBC2475361.1"/>
    <property type="molecule type" value="Genomic_DNA"/>
</dbReference>
<evidence type="ECO:0000313" key="1">
    <source>
        <dbReference type="EMBL" id="MBC2475361.1"/>
    </source>
</evidence>
<proteinExistence type="predicted"/>
<sequence length="59" mass="6828">MRYYGRTIGNNRAAVVRCETITDRLKAINSLQQRTGNKKLFEGQRSKLMKELSEVRKGL</sequence>
<dbReference type="AlphaFoldDB" id="A0AAW3W8Y8"/>
<dbReference type="RefSeq" id="WP_171779717.1">
    <property type="nucleotide sequence ID" value="NZ_JABAGV010000026.1"/>
</dbReference>
<reference evidence="1" key="2">
    <citation type="journal article" date="2022" name="Nat. Biotechnol.">
        <title>Carbon-negative production of acetone and isopropanol by gas fermentation at industrial pilot scale.</title>
        <authorList>
            <person name="Liew F.E."/>
            <person name="Nogle R."/>
            <person name="Abdalla T."/>
            <person name="Rasor B.J."/>
            <person name="Canter C."/>
            <person name="Jensen R.O."/>
            <person name="Wang L."/>
            <person name="Strutz J."/>
            <person name="Chirania P."/>
            <person name="De Tissera S."/>
            <person name="Mueller A.P."/>
            <person name="Ruan Z."/>
            <person name="Gao A."/>
            <person name="Tran L."/>
            <person name="Engle N.L."/>
            <person name="Bromley J.C."/>
            <person name="Daniell J."/>
            <person name="Conrado R."/>
            <person name="Tschaplinski T.J."/>
            <person name="Giannone R.J."/>
            <person name="Hettich R.L."/>
            <person name="Karim A.S."/>
            <person name="Simpson S.D."/>
            <person name="Brown S.D."/>
            <person name="Leang C."/>
            <person name="Jewett M.C."/>
            <person name="Kopke M."/>
        </authorList>
    </citation>
    <scope>NUCLEOTIDE SEQUENCE</scope>
    <source>
        <strain evidence="1">DJ015</strain>
    </source>
</reference>